<dbReference type="InterPro" id="IPR006935">
    <property type="entry name" value="Helicase/UvrB_N"/>
</dbReference>
<dbReference type="InterPro" id="IPR027417">
    <property type="entry name" value="P-loop_NTPase"/>
</dbReference>
<proteinExistence type="predicted"/>
<dbReference type="Gene3D" id="3.40.50.300">
    <property type="entry name" value="P-loop containing nucleotide triphosphate hydrolases"/>
    <property type="match status" value="1"/>
</dbReference>
<geneLocation type="plasmid" evidence="3 4">
    <name>unnamed6</name>
</geneLocation>
<dbReference type="SUPFAM" id="SSF52540">
    <property type="entry name" value="P-loop containing nucleoside triphosphate hydrolases"/>
    <property type="match status" value="2"/>
</dbReference>
<reference evidence="3 4" key="1">
    <citation type="submission" date="2018-06" db="EMBL/GenBank/DDBJ databases">
        <title>Complete genome sequencing of Azospirillum sp. M2T2B2.</title>
        <authorList>
            <person name="Heo J."/>
            <person name="Kim S.-J."/>
            <person name="Kwon S.-W."/>
            <person name="Anandham R."/>
        </authorList>
    </citation>
    <scope>NUCLEOTIDE SEQUENCE [LARGE SCALE GENOMIC DNA]</scope>
    <source>
        <strain evidence="3 4">M2T2B2</strain>
        <plasmid evidence="3 4">unnamed6</plasmid>
    </source>
</reference>
<name>A0A2U9SF10_9PROT</name>
<dbReference type="EMBL" id="CP029836">
    <property type="protein sequence ID" value="AWU98122.1"/>
    <property type="molecule type" value="Genomic_DNA"/>
</dbReference>
<dbReference type="PANTHER" id="PTHR45766:SF6">
    <property type="entry name" value="SWI_SNF-RELATED MATRIX-ASSOCIATED ACTIN-DEPENDENT REGULATOR OF CHROMATIN SUBFAMILY A-LIKE PROTEIN 1"/>
    <property type="match status" value="1"/>
</dbReference>
<dbReference type="Proteomes" id="UP000249605">
    <property type="component" value="Plasmid unnamed6"/>
</dbReference>
<dbReference type="OrthoDB" id="9814088at2"/>
<dbReference type="InterPro" id="IPR014001">
    <property type="entry name" value="Helicase_ATP-bd"/>
</dbReference>
<gene>
    <name evidence="3" type="ORF">DM194_27605</name>
</gene>
<dbReference type="RefSeq" id="WP_111070938.1">
    <property type="nucleotide sequence ID" value="NZ_CP029836.1"/>
</dbReference>
<dbReference type="PROSITE" id="PS51192">
    <property type="entry name" value="HELICASE_ATP_BIND_1"/>
    <property type="match status" value="1"/>
</dbReference>
<dbReference type="GO" id="GO:0003677">
    <property type="term" value="F:DNA binding"/>
    <property type="evidence" value="ECO:0007669"/>
    <property type="project" value="InterPro"/>
</dbReference>
<sequence length="1000" mass="111600">MHDDPFRNLAVGVQALRRRVEALTLGIGGALGVAADPYPHQIATVRRILTDTTVRHLIADEVGLGKTVQALMVLNALRWQNRRHRAVILVPDRLVRQWQDECWTRCHCKAAVVGEHDDDAEAFVRIVRPQSLQSGVFRLRPDVFDLLVVDEPQTMPASVLADVERAAPDFRQILLLSATPGLNDPARRRQVMRIIEPERTGCAELQGSDPEQALALAEESALSRFPGARDGTAGADLQAALFRTFSRERRIIRARRAEWGRYLPERRYEQVSVPPLFGEVERVRLGMEWVMRTGSPEDARSDAWRMAQALHRGHGSARQSIASARSRRPDVDGRLAGALEASASSPGDSRFDALLDTLARIWAANPSAQVIVVAGDNPTIDFISQRLPRYFGSPESPLLIATLRRPTESSEDERKDVEAMHEQLADFSAGRAKVLLIGEWVQAGLNLQYFARNVVFYSAPWEPEAIDQLVGRLDRLRPNGLFKADRGEHLGRVRIWSLSQEGTIEARVVAGLDAIGVFRRPLPPMPPADAEEMRRGLEALAFGVPGGAMEAFEAMASRWDGEWATSQLLHLNPFTPAAAQGAYDQLQRARLPEPVLRQPDRDAPLSARAEDALRGWTNLMLKGRFFDLGRRKDHKDENIRFSTLWYVDDPADAPFPVPEMPVPELPDDDPAMTRPRRGNLWMSGHVPFLYRRRDLARPPRNTVNTDDSEKGGGRLLRFLDHGDALHDRLVDGFIEFSRNALGEPAKPQYRVVLFPPGHPILQFQGELLLVSVGWLDPGTSLLPVFDPRPLEEILGQARSDAQKASLAADISAAQDAWQADQRWLREHLPAALVGCASRLSGDRWVPVDRELAWEALKPFADDENEVCAKSSSAGAQTPHAPINKGLLENVRRTQEEFAALWSAPLAGLEQAVSLRLLQVEAESADRRALRQAEVERRRAEKAGQPERMWEGRVAAAGRRLAMAERLEAVRTGWLRQVLGRAQSPPKPNYMTLLMRPAPME</sequence>
<dbReference type="AlphaFoldDB" id="A0A2U9SF10"/>
<dbReference type="GO" id="GO:0016787">
    <property type="term" value="F:hydrolase activity"/>
    <property type="evidence" value="ECO:0007669"/>
    <property type="project" value="UniProtKB-KW"/>
</dbReference>
<dbReference type="PANTHER" id="PTHR45766">
    <property type="entry name" value="DNA ANNEALING HELICASE AND ENDONUCLEASE ZRANB3 FAMILY MEMBER"/>
    <property type="match status" value="1"/>
</dbReference>
<dbReference type="Gene3D" id="3.40.50.10810">
    <property type="entry name" value="Tandem AAA-ATPase domain"/>
    <property type="match status" value="1"/>
</dbReference>
<organism evidence="3 4">
    <name type="scientific">Azospirillum ramasamyi</name>
    <dbReference type="NCBI Taxonomy" id="682998"/>
    <lineage>
        <taxon>Bacteria</taxon>
        <taxon>Pseudomonadati</taxon>
        <taxon>Pseudomonadota</taxon>
        <taxon>Alphaproteobacteria</taxon>
        <taxon>Rhodospirillales</taxon>
        <taxon>Azospirillaceae</taxon>
        <taxon>Azospirillum</taxon>
    </lineage>
</organism>
<evidence type="ECO:0000313" key="4">
    <source>
        <dbReference type="Proteomes" id="UP000249605"/>
    </source>
</evidence>
<keyword evidence="3" id="KW-0614">Plasmid</keyword>
<evidence type="ECO:0000313" key="3">
    <source>
        <dbReference type="EMBL" id="AWU98122.1"/>
    </source>
</evidence>
<dbReference type="SMART" id="SM00487">
    <property type="entry name" value="DEXDc"/>
    <property type="match status" value="1"/>
</dbReference>
<protein>
    <recommendedName>
        <fullName evidence="2">Helicase ATP-binding domain-containing protein</fullName>
    </recommendedName>
</protein>
<feature type="domain" description="Helicase ATP-binding" evidence="2">
    <location>
        <begin position="47"/>
        <end position="198"/>
    </location>
</feature>
<dbReference type="InterPro" id="IPR038718">
    <property type="entry name" value="SNF2-like_sf"/>
</dbReference>
<keyword evidence="4" id="KW-1185">Reference proteome</keyword>
<keyword evidence="1" id="KW-0378">Hydrolase</keyword>
<evidence type="ECO:0000259" key="2">
    <source>
        <dbReference type="PROSITE" id="PS51192"/>
    </source>
</evidence>
<evidence type="ECO:0000256" key="1">
    <source>
        <dbReference type="ARBA" id="ARBA00022801"/>
    </source>
</evidence>
<accession>A0A2U9SF10</accession>
<dbReference type="GO" id="GO:0005524">
    <property type="term" value="F:ATP binding"/>
    <property type="evidence" value="ECO:0007669"/>
    <property type="project" value="InterPro"/>
</dbReference>
<dbReference type="Pfam" id="PF04851">
    <property type="entry name" value="ResIII"/>
    <property type="match status" value="1"/>
</dbReference>
<dbReference type="KEGG" id="azm:DM194_27605"/>